<dbReference type="OrthoDB" id="3422781at2"/>
<proteinExistence type="predicted"/>
<accession>A0A5J4LDC3</accession>
<dbReference type="GeneID" id="96755716"/>
<dbReference type="EMBL" id="BLAG01000007">
    <property type="protein sequence ID" value="GES29911.1"/>
    <property type="molecule type" value="Genomic_DNA"/>
</dbReference>
<dbReference type="GO" id="GO:0016787">
    <property type="term" value="F:hydrolase activity"/>
    <property type="evidence" value="ECO:0007669"/>
    <property type="project" value="UniProtKB-KW"/>
</dbReference>
<dbReference type="SUPFAM" id="SSF56601">
    <property type="entry name" value="beta-lactamase/transpeptidase-like"/>
    <property type="match status" value="1"/>
</dbReference>
<dbReference type="RefSeq" id="WP_086715029.1">
    <property type="nucleotide sequence ID" value="NZ_BLAG01000007.1"/>
</dbReference>
<reference evidence="2 3" key="1">
    <citation type="submission" date="2019-10" db="EMBL/GenBank/DDBJ databases">
        <title>Whole genome shotgun sequence of Streptomyces angustmyceticus NBRC 3934.</title>
        <authorList>
            <person name="Hosoyama A."/>
            <person name="Ichikawa N."/>
            <person name="Kimura A."/>
            <person name="Kitahashi Y."/>
            <person name="Komaki H."/>
            <person name="Uohara A."/>
        </authorList>
    </citation>
    <scope>NUCLEOTIDE SEQUENCE [LARGE SCALE GENOMIC DNA]</scope>
    <source>
        <strain evidence="2 3">NBRC 3934</strain>
    </source>
</reference>
<gene>
    <name evidence="2" type="ORF">San01_23980</name>
</gene>
<dbReference type="Gene3D" id="3.40.710.10">
    <property type="entry name" value="DD-peptidase/beta-lactamase superfamily"/>
    <property type="match status" value="1"/>
</dbReference>
<comment type="caution">
    <text evidence="2">The sequence shown here is derived from an EMBL/GenBank/DDBJ whole genome shotgun (WGS) entry which is preliminary data.</text>
</comment>
<dbReference type="Proteomes" id="UP000325598">
    <property type="component" value="Unassembled WGS sequence"/>
</dbReference>
<organism evidence="2 3">
    <name type="scientific">Streptomyces angustmyceticus</name>
    <dbReference type="NCBI Taxonomy" id="285578"/>
    <lineage>
        <taxon>Bacteria</taxon>
        <taxon>Bacillati</taxon>
        <taxon>Actinomycetota</taxon>
        <taxon>Actinomycetes</taxon>
        <taxon>Kitasatosporales</taxon>
        <taxon>Streptomycetaceae</taxon>
        <taxon>Streptomyces</taxon>
    </lineage>
</organism>
<evidence type="ECO:0000313" key="3">
    <source>
        <dbReference type="Proteomes" id="UP000325598"/>
    </source>
</evidence>
<dbReference type="InterPro" id="IPR052907">
    <property type="entry name" value="Beta-lactamase/esterase"/>
</dbReference>
<keyword evidence="2" id="KW-0378">Hydrolase</keyword>
<dbReference type="InterPro" id="IPR012338">
    <property type="entry name" value="Beta-lactam/transpept-like"/>
</dbReference>
<keyword evidence="3" id="KW-1185">Reference proteome</keyword>
<evidence type="ECO:0000259" key="1">
    <source>
        <dbReference type="Pfam" id="PF00144"/>
    </source>
</evidence>
<evidence type="ECO:0000313" key="2">
    <source>
        <dbReference type="EMBL" id="GES29911.1"/>
    </source>
</evidence>
<dbReference type="PANTHER" id="PTHR43319:SF3">
    <property type="entry name" value="BETA-LACTAMASE-RELATED DOMAIN-CONTAINING PROTEIN"/>
    <property type="match status" value="1"/>
</dbReference>
<dbReference type="PANTHER" id="PTHR43319">
    <property type="entry name" value="BETA-LACTAMASE-RELATED"/>
    <property type="match status" value="1"/>
</dbReference>
<name>A0A5J4LDC3_9ACTN</name>
<dbReference type="Pfam" id="PF00144">
    <property type="entry name" value="Beta-lactamase"/>
    <property type="match status" value="1"/>
</dbReference>
<dbReference type="InterPro" id="IPR001466">
    <property type="entry name" value="Beta-lactam-related"/>
</dbReference>
<sequence>MNDIYGSCDARFSALEELFRENLANGTDVGASVAVFLAGEPVVNLWGGHADEARTRPWQRDTLTNVFSTTKTVTALCALVLADRGTLDLDAPVARYWPEFAQAGKENVLVRHLLAHSAGLPAWDEPVTFEDVYDWRKSTALLARQTPRWEPGTASGYHGYTQGHLVGEVVRRITGLSLGTFLAREIARPLGADFHIGLPREQHHRVSPVIPPPVIAEGVPMDHPMVRALNNPPIYETGHKVAWTTEWREAELPAFNGHGNAYAIAAIQSVLAGGGEARGVRLLSEATCDAVFVTQTDGLDRILQFPVRWGLGFALPSDSLPVSPHARVGFWGGAGGSACLVDRDAGMAFAYVPNRMVDHGATTDDRCMKLLAAVYGTLLG</sequence>
<feature type="domain" description="Beta-lactamase-related" evidence="1">
    <location>
        <begin position="17"/>
        <end position="365"/>
    </location>
</feature>
<dbReference type="AlphaFoldDB" id="A0A5J4LDC3"/>
<protein>
    <submittedName>
        <fullName evidence="2">Serine hydrolase</fullName>
    </submittedName>
</protein>